<feature type="chain" id="PRO_5041195018" evidence="6">
    <location>
        <begin position="24"/>
        <end position="709"/>
    </location>
</feature>
<dbReference type="GO" id="GO:0046872">
    <property type="term" value="F:metal ion binding"/>
    <property type="evidence" value="ECO:0007669"/>
    <property type="project" value="UniProtKB-KW"/>
</dbReference>
<keyword evidence="10" id="KW-1185">Reference proteome</keyword>
<evidence type="ECO:0000256" key="1">
    <source>
        <dbReference type="ARBA" id="ARBA00006272"/>
    </source>
</evidence>
<evidence type="ECO:0000313" key="8">
    <source>
        <dbReference type="EMBL" id="MCA6076207.1"/>
    </source>
</evidence>
<name>A0A9X1HU47_9BACT</name>
<sequence>MHIFKYAVILFAAVILDISNSLAQSDKNYNSLIPHLQAFAEISSVTGREDAAAAYIRSLLPDADVKTDKLGNLILTIGSGSPKKLITAPLDEPGYVISQIQEDGYLRLAPIGFGHAGNLYHQFLQGHEVVITTEKGPLTGVSTVRSMHYERLRIILESSKTPFTWHEAFVDVGESSEKGVAQKNIKLLDPVTLNKKVSIINNTMMAAPAMKTKSAAIALAAVANSIREKDIKGTVVIAWTTLELINGKGLEAVINTHGPFDEIHRFNRFLESDNLAANTLLTNGRSFNSDVNYADVKPSIPFGNRASTVNFDELNVYEIGLPGLYEHTPVEMVAISDVEHLADYWLRVVGGKNKSNDLPAVKTEIPGATYRTFNDEHNVVSELVARYGVSSDEGQVREHILTQLPDWAKPDVDSEGNIRLSFGQGDEHIVFVAHMDETGYIVDSITDDGKLVLGTKGGMLQWLWEAQPALIHVSNQPIPGVFEPRKDYKTAEARALPSDLTVFAGFDSKSEALAAGIKIGSTTVTMPKKMIRLSENRAAARGFDDRVGSAALLMSLKDLNPAELDRRVTFVWSTAEEIGLTGSSYAAKDLTDADIVYPIDTYVSSDDPYTDETFANMPLGDGAVIRVLESINYVSRKNLRAVQDLAAKNAIKTQYGMTSGGTDGQAFLGYGIPSIPLSWPGRYSHSPVEAMDYRDMNNLVKLIQAIIHE</sequence>
<evidence type="ECO:0000313" key="7">
    <source>
        <dbReference type="EMBL" id="MCA6075030.1"/>
    </source>
</evidence>
<keyword evidence="3" id="KW-0645">Protease</keyword>
<dbReference type="Gene3D" id="2.40.30.40">
    <property type="entry name" value="Peptidase M42, domain 2"/>
    <property type="match status" value="2"/>
</dbReference>
<dbReference type="PANTHER" id="PTHR32481:SF0">
    <property type="entry name" value="AMINOPEPTIDASE YPDE-RELATED"/>
    <property type="match status" value="1"/>
</dbReference>
<dbReference type="GO" id="GO:0006508">
    <property type="term" value="P:proteolysis"/>
    <property type="evidence" value="ECO:0007669"/>
    <property type="project" value="UniProtKB-KW"/>
</dbReference>
<keyword evidence="6" id="KW-0732">Signal</keyword>
<dbReference type="SUPFAM" id="SSF53187">
    <property type="entry name" value="Zn-dependent exopeptidases"/>
    <property type="match status" value="2"/>
</dbReference>
<feature type="signal peptide" evidence="6">
    <location>
        <begin position="1"/>
        <end position="23"/>
    </location>
</feature>
<comment type="caution">
    <text evidence="9">The sequence shown here is derived from an EMBL/GenBank/DDBJ whole genome shotgun (WGS) entry which is preliminary data.</text>
</comment>
<dbReference type="PANTHER" id="PTHR32481">
    <property type="entry name" value="AMINOPEPTIDASE"/>
    <property type="match status" value="1"/>
</dbReference>
<gene>
    <name evidence="7" type="ORF">LDX50_09125</name>
    <name evidence="8" type="ORF">LDX50_15095</name>
    <name evidence="9" type="ORF">LDX50_20815</name>
</gene>
<accession>A0A9X1HU47</accession>
<dbReference type="InterPro" id="IPR051464">
    <property type="entry name" value="Peptidase_M42_aminopept"/>
</dbReference>
<evidence type="ECO:0000256" key="3">
    <source>
        <dbReference type="ARBA" id="ARBA00022670"/>
    </source>
</evidence>
<evidence type="ECO:0000256" key="5">
    <source>
        <dbReference type="ARBA" id="ARBA00022801"/>
    </source>
</evidence>
<reference evidence="9" key="1">
    <citation type="submission" date="2021-09" db="EMBL/GenBank/DDBJ databases">
        <title>Fulvivirga sp. isolated from coastal sediment.</title>
        <authorList>
            <person name="Yu H."/>
        </authorList>
    </citation>
    <scope>NUCLEOTIDE SEQUENCE</scope>
    <source>
        <strain evidence="9">1062</strain>
    </source>
</reference>
<dbReference type="EMBL" id="JAIXNE010000002">
    <property type="protein sequence ID" value="MCA6075030.1"/>
    <property type="molecule type" value="Genomic_DNA"/>
</dbReference>
<organism evidence="9 10">
    <name type="scientific">Fulvivirga sedimenti</name>
    <dbReference type="NCBI Taxonomy" id="2879465"/>
    <lineage>
        <taxon>Bacteria</taxon>
        <taxon>Pseudomonadati</taxon>
        <taxon>Bacteroidota</taxon>
        <taxon>Cytophagia</taxon>
        <taxon>Cytophagales</taxon>
        <taxon>Fulvivirgaceae</taxon>
        <taxon>Fulvivirga</taxon>
    </lineage>
</organism>
<dbReference type="Gene3D" id="3.40.630.10">
    <property type="entry name" value="Zn peptidases"/>
    <property type="match status" value="2"/>
</dbReference>
<dbReference type="RefSeq" id="WP_225698136.1">
    <property type="nucleotide sequence ID" value="NZ_JAIXNE010000002.1"/>
</dbReference>
<dbReference type="EMBL" id="JAIXNE010000003">
    <property type="protein sequence ID" value="MCA6076207.1"/>
    <property type="molecule type" value="Genomic_DNA"/>
</dbReference>
<keyword evidence="4" id="KW-0479">Metal-binding</keyword>
<comment type="similarity">
    <text evidence="1">Belongs to the peptidase M42 family.</text>
</comment>
<dbReference type="InterPro" id="IPR023367">
    <property type="entry name" value="Peptidase_M42_dom2"/>
</dbReference>
<dbReference type="GO" id="GO:0004177">
    <property type="term" value="F:aminopeptidase activity"/>
    <property type="evidence" value="ECO:0007669"/>
    <property type="project" value="UniProtKB-KW"/>
</dbReference>
<dbReference type="Pfam" id="PF05343">
    <property type="entry name" value="Peptidase_M42"/>
    <property type="match status" value="2"/>
</dbReference>
<dbReference type="Proteomes" id="UP001139409">
    <property type="component" value="Unassembled WGS sequence"/>
</dbReference>
<dbReference type="InterPro" id="IPR008007">
    <property type="entry name" value="Peptidase_M42"/>
</dbReference>
<protein>
    <submittedName>
        <fullName evidence="9">M20/M25/M40 family metallo-hydrolase</fullName>
    </submittedName>
</protein>
<proteinExistence type="inferred from homology"/>
<evidence type="ECO:0000313" key="9">
    <source>
        <dbReference type="EMBL" id="MCA6077335.1"/>
    </source>
</evidence>
<dbReference type="EMBL" id="JAIXNE010000004">
    <property type="protein sequence ID" value="MCA6077335.1"/>
    <property type="molecule type" value="Genomic_DNA"/>
</dbReference>
<keyword evidence="2" id="KW-0031">Aminopeptidase</keyword>
<dbReference type="SUPFAM" id="SSF101821">
    <property type="entry name" value="Aminopeptidase/glucanase lid domain"/>
    <property type="match status" value="2"/>
</dbReference>
<evidence type="ECO:0000256" key="4">
    <source>
        <dbReference type="ARBA" id="ARBA00022723"/>
    </source>
</evidence>
<keyword evidence="5" id="KW-0378">Hydrolase</keyword>
<evidence type="ECO:0000256" key="2">
    <source>
        <dbReference type="ARBA" id="ARBA00022438"/>
    </source>
</evidence>
<evidence type="ECO:0000256" key="6">
    <source>
        <dbReference type="SAM" id="SignalP"/>
    </source>
</evidence>
<evidence type="ECO:0000313" key="10">
    <source>
        <dbReference type="Proteomes" id="UP001139409"/>
    </source>
</evidence>
<dbReference type="AlphaFoldDB" id="A0A9X1HU47"/>